<dbReference type="EMBL" id="JACHIF010000006">
    <property type="protein sequence ID" value="MBB5038725.1"/>
    <property type="molecule type" value="Genomic_DNA"/>
</dbReference>
<evidence type="ECO:0000313" key="5">
    <source>
        <dbReference type="Proteomes" id="UP000534294"/>
    </source>
</evidence>
<sequence>MRFSLLLPALLATATASWAADQPAALLLWEKGAPGSEARAAEPEKQEGSNVMNVHAPTITPYIPTKDATGVAVIIAPGGGHSKLCLGHEGYALAEWFRDHGIAAFVLKYRLAREKGSTYTIQDHAMADARRAIRTVRSRAQEWGINPERIGIMGFSAGGELAAFAAMKNDPGQADAADVIERVSSRPDFQALIYPGTSGLFSAEKGMPPLFIACGYSDRPDISEGMASLYLKYKAAGVKAELHIYSEAGHGFGYKPGTKTAAGRWPQRFTEWLQDSGLMNHEIKPTK</sequence>
<proteinExistence type="predicted"/>
<keyword evidence="4" id="KW-0858">Xylan degradation</keyword>
<dbReference type="PANTHER" id="PTHR48081:SF6">
    <property type="entry name" value="PEPTIDASE S9 PROLYL OLIGOPEPTIDASE CATALYTIC DOMAIN-CONTAINING PROTEIN"/>
    <property type="match status" value="1"/>
</dbReference>
<evidence type="ECO:0000256" key="2">
    <source>
        <dbReference type="SAM" id="SignalP"/>
    </source>
</evidence>
<evidence type="ECO:0000256" key="1">
    <source>
        <dbReference type="ARBA" id="ARBA00022801"/>
    </source>
</evidence>
<dbReference type="InterPro" id="IPR029058">
    <property type="entry name" value="AB_hydrolase_fold"/>
</dbReference>
<dbReference type="GO" id="GO:0031176">
    <property type="term" value="F:endo-1,4-beta-xylanase activity"/>
    <property type="evidence" value="ECO:0007669"/>
    <property type="project" value="UniProtKB-EC"/>
</dbReference>
<keyword evidence="4" id="KW-0326">Glycosidase</keyword>
<gene>
    <name evidence="4" type="ORF">HNQ64_002990</name>
</gene>
<evidence type="ECO:0000259" key="3">
    <source>
        <dbReference type="Pfam" id="PF20434"/>
    </source>
</evidence>
<dbReference type="SUPFAM" id="SSF53474">
    <property type="entry name" value="alpha/beta-Hydrolases"/>
    <property type="match status" value="1"/>
</dbReference>
<reference evidence="4 5" key="1">
    <citation type="submission" date="2020-08" db="EMBL/GenBank/DDBJ databases">
        <title>Genomic Encyclopedia of Type Strains, Phase IV (KMG-IV): sequencing the most valuable type-strain genomes for metagenomic binning, comparative biology and taxonomic classification.</title>
        <authorList>
            <person name="Goeker M."/>
        </authorList>
    </citation>
    <scope>NUCLEOTIDE SEQUENCE [LARGE SCALE GENOMIC DNA]</scope>
    <source>
        <strain evidence="4 5">DSM 12251</strain>
    </source>
</reference>
<dbReference type="Pfam" id="PF20434">
    <property type="entry name" value="BD-FAE"/>
    <property type="match status" value="1"/>
</dbReference>
<dbReference type="EC" id="3.2.1.8" evidence="4"/>
<feature type="domain" description="BD-FAE-like" evidence="3">
    <location>
        <begin position="65"/>
        <end position="175"/>
    </location>
</feature>
<accession>A0A7W7YM55</accession>
<keyword evidence="4" id="KW-0624">Polysaccharide degradation</keyword>
<dbReference type="PANTHER" id="PTHR48081">
    <property type="entry name" value="AB HYDROLASE SUPERFAMILY PROTEIN C4A8.06C"/>
    <property type="match status" value="1"/>
</dbReference>
<dbReference type="Proteomes" id="UP000534294">
    <property type="component" value="Unassembled WGS sequence"/>
</dbReference>
<dbReference type="GO" id="GO:0045493">
    <property type="term" value="P:xylan catabolic process"/>
    <property type="evidence" value="ECO:0007669"/>
    <property type="project" value="UniProtKB-KW"/>
</dbReference>
<dbReference type="RefSeq" id="WP_184209793.1">
    <property type="nucleotide sequence ID" value="NZ_JACHIF010000006.1"/>
</dbReference>
<keyword evidence="1 4" id="KW-0378">Hydrolase</keyword>
<comment type="caution">
    <text evidence="4">The sequence shown here is derived from an EMBL/GenBank/DDBJ whole genome shotgun (WGS) entry which is preliminary data.</text>
</comment>
<dbReference type="AlphaFoldDB" id="A0A7W7YM55"/>
<protein>
    <submittedName>
        <fullName evidence="4">Endo-1,4-beta-xylanase</fullName>
        <ecNumber evidence="4">3.2.1.8</ecNumber>
    </submittedName>
</protein>
<organism evidence="4 5">
    <name type="scientific">Prosthecobacter dejongeii</name>
    <dbReference type="NCBI Taxonomy" id="48465"/>
    <lineage>
        <taxon>Bacteria</taxon>
        <taxon>Pseudomonadati</taxon>
        <taxon>Verrucomicrobiota</taxon>
        <taxon>Verrucomicrobiia</taxon>
        <taxon>Verrucomicrobiales</taxon>
        <taxon>Verrucomicrobiaceae</taxon>
        <taxon>Prosthecobacter</taxon>
    </lineage>
</organism>
<dbReference type="InterPro" id="IPR050300">
    <property type="entry name" value="GDXG_lipolytic_enzyme"/>
</dbReference>
<keyword evidence="2" id="KW-0732">Signal</keyword>
<dbReference type="InterPro" id="IPR049492">
    <property type="entry name" value="BD-FAE-like_dom"/>
</dbReference>
<name>A0A7W7YM55_9BACT</name>
<evidence type="ECO:0000313" key="4">
    <source>
        <dbReference type="EMBL" id="MBB5038725.1"/>
    </source>
</evidence>
<keyword evidence="5" id="KW-1185">Reference proteome</keyword>
<keyword evidence="4" id="KW-0119">Carbohydrate metabolism</keyword>
<feature type="signal peptide" evidence="2">
    <location>
        <begin position="1"/>
        <end position="19"/>
    </location>
</feature>
<feature type="chain" id="PRO_5030673912" evidence="2">
    <location>
        <begin position="20"/>
        <end position="287"/>
    </location>
</feature>
<dbReference type="Gene3D" id="3.40.50.1820">
    <property type="entry name" value="alpha/beta hydrolase"/>
    <property type="match status" value="1"/>
</dbReference>